<dbReference type="SUPFAM" id="SSF47923">
    <property type="entry name" value="Ypt/Rab-GAP domain of gyp1p"/>
    <property type="match status" value="2"/>
</dbReference>
<dbReference type="GO" id="GO:0031410">
    <property type="term" value="C:cytoplasmic vesicle"/>
    <property type="evidence" value="ECO:0007669"/>
    <property type="project" value="UniProtKB-SubCell"/>
</dbReference>
<keyword evidence="11" id="KW-0812">Transmembrane</keyword>
<dbReference type="GO" id="GO:0005096">
    <property type="term" value="F:GTPase activator activity"/>
    <property type="evidence" value="ECO:0007669"/>
    <property type="project" value="UniProtKB-KW"/>
</dbReference>
<keyword evidence="13" id="KW-1185">Reference proteome</keyword>
<gene>
    <name evidence="14 15 16 17" type="primary">LOC116946502</name>
</gene>
<protein>
    <recommendedName>
        <fullName evidence="4">TBC1 domain family member 7</fullName>
    </recommendedName>
</protein>
<evidence type="ECO:0000256" key="2">
    <source>
        <dbReference type="ARBA" id="ARBA00004541"/>
    </source>
</evidence>
<dbReference type="AlphaFoldDB" id="A0AAJ7TH78"/>
<dbReference type="GeneID" id="116946502"/>
<organism evidence="13 15">
    <name type="scientific">Petromyzon marinus</name>
    <name type="common">Sea lamprey</name>
    <dbReference type="NCBI Taxonomy" id="7757"/>
    <lineage>
        <taxon>Eukaryota</taxon>
        <taxon>Metazoa</taxon>
        <taxon>Chordata</taxon>
        <taxon>Craniata</taxon>
        <taxon>Vertebrata</taxon>
        <taxon>Cyclostomata</taxon>
        <taxon>Hyperoartia</taxon>
        <taxon>Petromyzontiformes</taxon>
        <taxon>Petromyzontidae</taxon>
        <taxon>Petromyzon</taxon>
    </lineage>
</organism>
<dbReference type="FunFam" id="1.10.10.750:FF:000006">
    <property type="entry name" value="TBC1 domain family member 7"/>
    <property type="match status" value="1"/>
</dbReference>
<evidence type="ECO:0000256" key="10">
    <source>
        <dbReference type="ARBA" id="ARBA00046045"/>
    </source>
</evidence>
<name>A0AAJ7TH78_PETMA</name>
<proteinExistence type="predicted"/>
<dbReference type="Gene3D" id="1.10.472.80">
    <property type="entry name" value="Ypt/Rab-GAP domain of gyp1p, domain 3"/>
    <property type="match status" value="1"/>
</dbReference>
<evidence type="ECO:0000256" key="5">
    <source>
        <dbReference type="ARBA" id="ARBA00022468"/>
    </source>
</evidence>
<dbReference type="FunFam" id="1.10.472.80:FF:000028">
    <property type="entry name" value="TBC1 domain family member 7"/>
    <property type="match status" value="1"/>
</dbReference>
<dbReference type="InterPro" id="IPR039842">
    <property type="entry name" value="TBC1D7"/>
</dbReference>
<dbReference type="Proteomes" id="UP001318040">
    <property type="component" value="Chromosome 27"/>
</dbReference>
<dbReference type="PROSITE" id="PS50086">
    <property type="entry name" value="TBC_RABGAP"/>
    <property type="match status" value="1"/>
</dbReference>
<evidence type="ECO:0000256" key="4">
    <source>
        <dbReference type="ARBA" id="ARBA00015455"/>
    </source>
</evidence>
<dbReference type="KEGG" id="pmrn:116946502"/>
<keyword evidence="11" id="KW-1133">Transmembrane helix</keyword>
<dbReference type="InterPro" id="IPR035969">
    <property type="entry name" value="Rab-GAP_TBC_sf"/>
</dbReference>
<keyword evidence="7 11" id="KW-0472">Membrane</keyword>
<evidence type="ECO:0000313" key="16">
    <source>
        <dbReference type="RefSeq" id="XP_032817350.1"/>
    </source>
</evidence>
<evidence type="ECO:0000313" key="14">
    <source>
        <dbReference type="RefSeq" id="XP_032817348.1"/>
    </source>
</evidence>
<keyword evidence="8" id="KW-0458">Lysosome</keyword>
<evidence type="ECO:0000313" key="17">
    <source>
        <dbReference type="RefSeq" id="XP_032817351.1"/>
    </source>
</evidence>
<keyword evidence="6" id="KW-0963">Cytoplasm</keyword>
<dbReference type="InterPro" id="IPR000195">
    <property type="entry name" value="Rab-GAP-TBC_dom"/>
</dbReference>
<dbReference type="InterPro" id="IPR043039">
    <property type="entry name" value="TBC1D7_dom2"/>
</dbReference>
<evidence type="ECO:0000256" key="8">
    <source>
        <dbReference type="ARBA" id="ARBA00023228"/>
    </source>
</evidence>
<dbReference type="GO" id="GO:0005765">
    <property type="term" value="C:lysosomal membrane"/>
    <property type="evidence" value="ECO:0007669"/>
    <property type="project" value="UniProtKB-SubCell"/>
</dbReference>
<evidence type="ECO:0000256" key="11">
    <source>
        <dbReference type="SAM" id="Phobius"/>
    </source>
</evidence>
<dbReference type="Gene3D" id="1.10.10.750">
    <property type="entry name" value="Ypt/Rab-GAP domain of gyp1p, domain 1"/>
    <property type="match status" value="1"/>
</dbReference>
<dbReference type="RefSeq" id="XP_032817351.1">
    <property type="nucleotide sequence ID" value="XM_032961460.1"/>
</dbReference>
<feature type="domain" description="Rab-GAP TBC" evidence="12">
    <location>
        <begin position="52"/>
        <end position="233"/>
    </location>
</feature>
<dbReference type="RefSeq" id="XP_032817350.1">
    <property type="nucleotide sequence ID" value="XM_032961459.1"/>
</dbReference>
<keyword evidence="5" id="KW-0343">GTPase activation</keyword>
<dbReference type="Pfam" id="PF00566">
    <property type="entry name" value="RabGAP-TBC"/>
    <property type="match status" value="1"/>
</dbReference>
<dbReference type="Gene3D" id="1.10.8.680">
    <property type="entry name" value="Ypt/Rab-GAP domain of gyp1p, domain 2"/>
    <property type="match status" value="1"/>
</dbReference>
<comment type="subcellular location">
    <subcellularLocation>
        <location evidence="1">Cytoplasm</location>
        <location evidence="1">Cytosol</location>
    </subcellularLocation>
    <subcellularLocation>
        <location evidence="2">Cytoplasmic vesicle</location>
    </subcellularLocation>
    <subcellularLocation>
        <location evidence="3">Lysosome membrane</location>
    </subcellularLocation>
</comment>
<evidence type="ECO:0000256" key="3">
    <source>
        <dbReference type="ARBA" id="ARBA00004656"/>
    </source>
</evidence>
<evidence type="ECO:0000256" key="1">
    <source>
        <dbReference type="ARBA" id="ARBA00004514"/>
    </source>
</evidence>
<sequence>MAMAEDNPRNFRSHYYKKVGFHGVDEKRSLEILLKDEPLDLEKLCTFSQRFPIPTIYRILIWKVLLGVLPPHQAAHEAVSQQRAEQHQDVLHALRSMRLTGDGAPDTHTMLRMLQLENGCLPRRSDQPPEEEEGDFIAVVSTMSEIAENEVDAYWLAKCFFTQFNNKYVDSLPHLPKSLEHYLGVEDGRLLQHLRSTGALPRLPCSRWFSRCFAGTLPNKSLERVWDKIMSGSCKILVFVAMGILLTFKMTLMTMNKADSIVQFLEKIPQENTDVIVTKAIELWQKHTGAPVHT</sequence>
<evidence type="ECO:0000256" key="9">
    <source>
        <dbReference type="ARBA" id="ARBA00023329"/>
    </source>
</evidence>
<evidence type="ECO:0000313" key="15">
    <source>
        <dbReference type="RefSeq" id="XP_032817349.1"/>
    </source>
</evidence>
<dbReference type="GO" id="GO:0032007">
    <property type="term" value="P:negative regulation of TOR signaling"/>
    <property type="evidence" value="ECO:0007669"/>
    <property type="project" value="TreeGrafter"/>
</dbReference>
<feature type="transmembrane region" description="Helical" evidence="11">
    <location>
        <begin position="229"/>
        <end position="248"/>
    </location>
</feature>
<evidence type="ECO:0000256" key="6">
    <source>
        <dbReference type="ARBA" id="ARBA00022490"/>
    </source>
</evidence>
<reference evidence="14 15" key="1">
    <citation type="submission" date="2025-04" db="UniProtKB">
        <authorList>
            <consortium name="RefSeq"/>
        </authorList>
    </citation>
    <scope>IDENTIFICATION</scope>
    <source>
        <tissue evidence="14 15">Sperm</tissue>
    </source>
</reference>
<accession>A0AAJ7TH78</accession>
<dbReference type="CTD" id="51256"/>
<evidence type="ECO:0000256" key="7">
    <source>
        <dbReference type="ARBA" id="ARBA00023136"/>
    </source>
</evidence>
<dbReference type="RefSeq" id="XP_032817348.1">
    <property type="nucleotide sequence ID" value="XM_032961457.1"/>
</dbReference>
<dbReference type="PANTHER" id="PTHR13530:SF3">
    <property type="entry name" value="TBC1 DOMAIN FAMILY MEMBER 7"/>
    <property type="match status" value="1"/>
</dbReference>
<dbReference type="GO" id="GO:0005829">
    <property type="term" value="C:cytosol"/>
    <property type="evidence" value="ECO:0007669"/>
    <property type="project" value="UniProtKB-SubCell"/>
</dbReference>
<dbReference type="PANTHER" id="PTHR13530">
    <property type="entry name" value="TBC1 DOMAIN FAMILY MEMBER 7"/>
    <property type="match status" value="1"/>
</dbReference>
<evidence type="ECO:0000259" key="12">
    <source>
        <dbReference type="PROSITE" id="PS50086"/>
    </source>
</evidence>
<evidence type="ECO:0000313" key="13">
    <source>
        <dbReference type="Proteomes" id="UP001318040"/>
    </source>
</evidence>
<comment type="function">
    <text evidence="10">Non-catalytic component of the TSC-TBC complex, a multiprotein complex that acts as a negative regulator of the canonical mTORC1 complex, an evolutionarily conserved central nutrient sensor that stimulates anabolic reactions and macromolecule biosynthesis to promote cellular biomass generation and growth. The TSC-TBC complex acts as a GTPase-activating protein (GAP) for the small GTPase RHEB, a direct activator of the protein kinase activity of mTORC1. In absence of nutrients, the TSC-TBC complex inhibits mTORC1, thereby preventing phosphorylation of ribosomal protein S6 kinase (RPS6KB1 and RPS6KB2) and EIF4EBP1 (4E-BP1) by the mTORC1 signaling. The TSC-TBC complex is inactivated in response to nutrients, relieving inhibition of mTORC1.</text>
</comment>
<dbReference type="RefSeq" id="XP_032817349.1">
    <property type="nucleotide sequence ID" value="XM_032961458.1"/>
</dbReference>
<keyword evidence="9" id="KW-0968">Cytoplasmic vesicle</keyword>